<proteinExistence type="predicted"/>
<gene>
    <name evidence="1" type="ordered locus">RBRH_02752</name>
</gene>
<dbReference type="AlphaFoldDB" id="E5AMQ8"/>
<dbReference type="Proteomes" id="UP000007437">
    <property type="component" value="Chromosome"/>
</dbReference>
<sequence>MERVDQCATISFFARASPVRRVAAVPGIEYAIGGEVCTNDWLTCCKNNGFSRDVYLLIFSNSLPLVGLSRSQRIPLN</sequence>
<dbReference type="STRING" id="882378.RBRH_02752"/>
<evidence type="ECO:0000313" key="2">
    <source>
        <dbReference type="Proteomes" id="UP000007437"/>
    </source>
</evidence>
<evidence type="ECO:0000313" key="1">
    <source>
        <dbReference type="EMBL" id="CBW76290.1"/>
    </source>
</evidence>
<protein>
    <submittedName>
        <fullName evidence="1">Uncharacterized protein</fullName>
    </submittedName>
</protein>
<name>E5AMQ8_MYCRK</name>
<dbReference type="KEGG" id="brh:RBRH_02752"/>
<dbReference type="HOGENOM" id="CLU_2631440_0_0_4"/>
<accession>E5AMQ8</accession>
<organism evidence="1 2">
    <name type="scientific">Mycetohabitans rhizoxinica (strain DSM 19002 / CIP 109453 / HKI 454)</name>
    <name type="common">Paraburkholderia rhizoxinica</name>
    <dbReference type="NCBI Taxonomy" id="882378"/>
    <lineage>
        <taxon>Bacteria</taxon>
        <taxon>Pseudomonadati</taxon>
        <taxon>Pseudomonadota</taxon>
        <taxon>Betaproteobacteria</taxon>
        <taxon>Burkholderiales</taxon>
        <taxon>Burkholderiaceae</taxon>
        <taxon>Mycetohabitans</taxon>
    </lineage>
</organism>
<reference evidence="1 2" key="1">
    <citation type="journal article" date="2011" name="J. Bacteriol.">
        <title>Complete genome sequence of Burkholderia rhizoxinica, an endosymbiont of Rhizopus microsporus.</title>
        <authorList>
            <person name="Lackner G."/>
            <person name="Moebius N."/>
            <person name="Partida-Martinez L."/>
            <person name="Hertweck C."/>
        </authorList>
    </citation>
    <scope>NUCLEOTIDE SEQUENCE [LARGE SCALE GENOMIC DNA]</scope>
    <source>
        <strain evidence="2">DSM 19002 / CIP 109453 / HKI 454</strain>
    </source>
</reference>
<dbReference type="EMBL" id="FR687359">
    <property type="protein sequence ID" value="CBW76290.1"/>
    <property type="molecule type" value="Genomic_DNA"/>
</dbReference>